<name>A0A6A5VHL3_9PLEO</name>
<dbReference type="EMBL" id="ML976674">
    <property type="protein sequence ID" value="KAF1974536.1"/>
    <property type="molecule type" value="Genomic_DNA"/>
</dbReference>
<dbReference type="Gene3D" id="3.30.40.10">
    <property type="entry name" value="Zinc/RING finger domain, C3HC4 (zinc finger)"/>
    <property type="match status" value="1"/>
</dbReference>
<organism evidence="6 7">
    <name type="scientific">Bimuria novae-zelandiae CBS 107.79</name>
    <dbReference type="NCBI Taxonomy" id="1447943"/>
    <lineage>
        <taxon>Eukaryota</taxon>
        <taxon>Fungi</taxon>
        <taxon>Dikarya</taxon>
        <taxon>Ascomycota</taxon>
        <taxon>Pezizomycotina</taxon>
        <taxon>Dothideomycetes</taxon>
        <taxon>Pleosporomycetidae</taxon>
        <taxon>Pleosporales</taxon>
        <taxon>Massarineae</taxon>
        <taxon>Didymosphaeriaceae</taxon>
        <taxon>Bimuria</taxon>
    </lineage>
</organism>
<dbReference type="InterPro" id="IPR001841">
    <property type="entry name" value="Znf_RING"/>
</dbReference>
<keyword evidence="7" id="KW-1185">Reference proteome</keyword>
<evidence type="ECO:0000256" key="3">
    <source>
        <dbReference type="ARBA" id="ARBA00022833"/>
    </source>
</evidence>
<gene>
    <name evidence="6" type="ORF">BU23DRAFT_553208</name>
</gene>
<evidence type="ECO:0000256" key="2">
    <source>
        <dbReference type="ARBA" id="ARBA00022771"/>
    </source>
</evidence>
<keyword evidence="1" id="KW-0479">Metal-binding</keyword>
<keyword evidence="3" id="KW-0862">Zinc</keyword>
<sequence>MLITLADFRNVSNLLEFIKDAEVQHPTEGCPICFEDYPTDPNHILGVNEFHVKLPCCGHEFCVGCLFSVIDKYGGNNFRCPLCRVVKVGDEGVARVLESRNTLLAR</sequence>
<evidence type="ECO:0000259" key="5">
    <source>
        <dbReference type="PROSITE" id="PS50089"/>
    </source>
</evidence>
<dbReference type="SUPFAM" id="SSF57850">
    <property type="entry name" value="RING/U-box"/>
    <property type="match status" value="1"/>
</dbReference>
<dbReference type="PROSITE" id="PS00518">
    <property type="entry name" value="ZF_RING_1"/>
    <property type="match status" value="1"/>
</dbReference>
<dbReference type="InterPro" id="IPR013083">
    <property type="entry name" value="Znf_RING/FYVE/PHD"/>
</dbReference>
<reference evidence="6" key="1">
    <citation type="journal article" date="2020" name="Stud. Mycol.">
        <title>101 Dothideomycetes genomes: a test case for predicting lifestyles and emergence of pathogens.</title>
        <authorList>
            <person name="Haridas S."/>
            <person name="Albert R."/>
            <person name="Binder M."/>
            <person name="Bloem J."/>
            <person name="Labutti K."/>
            <person name="Salamov A."/>
            <person name="Andreopoulos B."/>
            <person name="Baker S."/>
            <person name="Barry K."/>
            <person name="Bills G."/>
            <person name="Bluhm B."/>
            <person name="Cannon C."/>
            <person name="Castanera R."/>
            <person name="Culley D."/>
            <person name="Daum C."/>
            <person name="Ezra D."/>
            <person name="Gonzalez J."/>
            <person name="Henrissat B."/>
            <person name="Kuo A."/>
            <person name="Liang C."/>
            <person name="Lipzen A."/>
            <person name="Lutzoni F."/>
            <person name="Magnuson J."/>
            <person name="Mondo S."/>
            <person name="Nolan M."/>
            <person name="Ohm R."/>
            <person name="Pangilinan J."/>
            <person name="Park H.-J."/>
            <person name="Ramirez L."/>
            <person name="Alfaro M."/>
            <person name="Sun H."/>
            <person name="Tritt A."/>
            <person name="Yoshinaga Y."/>
            <person name="Zwiers L.-H."/>
            <person name="Turgeon B."/>
            <person name="Goodwin S."/>
            <person name="Spatafora J."/>
            <person name="Crous P."/>
            <person name="Grigoriev I."/>
        </authorList>
    </citation>
    <scope>NUCLEOTIDE SEQUENCE</scope>
    <source>
        <strain evidence="6">CBS 107.79</strain>
    </source>
</reference>
<evidence type="ECO:0000313" key="7">
    <source>
        <dbReference type="Proteomes" id="UP000800036"/>
    </source>
</evidence>
<dbReference type="Pfam" id="PF00097">
    <property type="entry name" value="zf-C3HC4"/>
    <property type="match status" value="1"/>
</dbReference>
<proteinExistence type="predicted"/>
<protein>
    <recommendedName>
        <fullName evidence="5">RING-type domain-containing protein</fullName>
    </recommendedName>
</protein>
<dbReference type="PROSITE" id="PS50089">
    <property type="entry name" value="ZF_RING_2"/>
    <property type="match status" value="1"/>
</dbReference>
<dbReference type="OrthoDB" id="6105938at2759"/>
<dbReference type="GO" id="GO:0008270">
    <property type="term" value="F:zinc ion binding"/>
    <property type="evidence" value="ECO:0007669"/>
    <property type="project" value="UniProtKB-KW"/>
</dbReference>
<dbReference type="AlphaFoldDB" id="A0A6A5VHL3"/>
<evidence type="ECO:0000256" key="4">
    <source>
        <dbReference type="PROSITE-ProRule" id="PRU00175"/>
    </source>
</evidence>
<keyword evidence="2 4" id="KW-0863">Zinc-finger</keyword>
<evidence type="ECO:0000313" key="6">
    <source>
        <dbReference type="EMBL" id="KAF1974536.1"/>
    </source>
</evidence>
<dbReference type="Proteomes" id="UP000800036">
    <property type="component" value="Unassembled WGS sequence"/>
</dbReference>
<feature type="domain" description="RING-type" evidence="5">
    <location>
        <begin position="30"/>
        <end position="84"/>
    </location>
</feature>
<dbReference type="InterPro" id="IPR018957">
    <property type="entry name" value="Znf_C3HC4_RING-type"/>
</dbReference>
<dbReference type="SMART" id="SM00184">
    <property type="entry name" value="RING"/>
    <property type="match status" value="1"/>
</dbReference>
<evidence type="ECO:0000256" key="1">
    <source>
        <dbReference type="ARBA" id="ARBA00022723"/>
    </source>
</evidence>
<accession>A0A6A5VHL3</accession>
<dbReference type="InterPro" id="IPR017907">
    <property type="entry name" value="Znf_RING_CS"/>
</dbReference>